<sequence length="207" mass="23985">MAIERLPIIPVEVPVPKAHFSLEGIDGVGKTTQFIRLEKELLSKGIPIQMGKSPSPTPLGEFLRYHMENLRTWERNALFLMDMIAILKDNEGTSRILVWDRYKDSNRVANKDMTLEEAEESVACLPETTRTFLLDLDPEIIVKSRSDSLHPYSIDLDWQREKRQRYLDLAEKHFPRIIVVDATLKEEQITEFIAQKIILDLEERGLL</sequence>
<dbReference type="Pfam" id="PF02223">
    <property type="entry name" value="Thymidylate_kin"/>
    <property type="match status" value="1"/>
</dbReference>
<dbReference type="GO" id="GO:0006235">
    <property type="term" value="P:dTTP biosynthetic process"/>
    <property type="evidence" value="ECO:0007669"/>
    <property type="project" value="TreeGrafter"/>
</dbReference>
<feature type="domain" description="Thymidylate kinase-like" evidence="4">
    <location>
        <begin position="22"/>
        <end position="193"/>
    </location>
</feature>
<organism evidence="5 6">
    <name type="scientific">Candidatus Brennerbacteria bacterium CG11_big_fil_rev_8_21_14_0_20_43_10</name>
    <dbReference type="NCBI Taxonomy" id="1974523"/>
    <lineage>
        <taxon>Bacteria</taxon>
        <taxon>Candidatus Brenneribacteriota</taxon>
    </lineage>
</organism>
<dbReference type="GO" id="GO:0006233">
    <property type="term" value="P:dTDP biosynthetic process"/>
    <property type="evidence" value="ECO:0007669"/>
    <property type="project" value="TreeGrafter"/>
</dbReference>
<dbReference type="CDD" id="cd01672">
    <property type="entry name" value="TMPK"/>
    <property type="match status" value="1"/>
</dbReference>
<proteinExistence type="inferred from homology"/>
<evidence type="ECO:0000256" key="3">
    <source>
        <dbReference type="ARBA" id="ARBA00022840"/>
    </source>
</evidence>
<evidence type="ECO:0000259" key="4">
    <source>
        <dbReference type="Pfam" id="PF02223"/>
    </source>
</evidence>
<dbReference type="EMBL" id="PCXE01000052">
    <property type="protein sequence ID" value="PIR25786.1"/>
    <property type="molecule type" value="Genomic_DNA"/>
</dbReference>
<dbReference type="AlphaFoldDB" id="A0A2H0PW90"/>
<dbReference type="InterPro" id="IPR027417">
    <property type="entry name" value="P-loop_NTPase"/>
</dbReference>
<evidence type="ECO:0000256" key="1">
    <source>
        <dbReference type="ARBA" id="ARBA00009776"/>
    </source>
</evidence>
<dbReference type="Gene3D" id="3.40.50.300">
    <property type="entry name" value="P-loop containing nucleotide triphosphate hydrolases"/>
    <property type="match status" value="1"/>
</dbReference>
<evidence type="ECO:0000313" key="6">
    <source>
        <dbReference type="Proteomes" id="UP000236846"/>
    </source>
</evidence>
<keyword evidence="2" id="KW-0547">Nucleotide-binding</keyword>
<dbReference type="InterPro" id="IPR039430">
    <property type="entry name" value="Thymidylate_kin-like_dom"/>
</dbReference>
<reference evidence="5 6" key="1">
    <citation type="submission" date="2017-09" db="EMBL/GenBank/DDBJ databases">
        <title>Depth-based differentiation of microbial function through sediment-hosted aquifers and enrichment of novel symbionts in the deep terrestrial subsurface.</title>
        <authorList>
            <person name="Probst A.J."/>
            <person name="Ladd B."/>
            <person name="Jarett J.K."/>
            <person name="Geller-Mcgrath D.E."/>
            <person name="Sieber C.M."/>
            <person name="Emerson J.B."/>
            <person name="Anantharaman K."/>
            <person name="Thomas B.C."/>
            <person name="Malmstrom R."/>
            <person name="Stieglmeier M."/>
            <person name="Klingl A."/>
            <person name="Woyke T."/>
            <person name="Ryan C.M."/>
            <person name="Banfield J.F."/>
        </authorList>
    </citation>
    <scope>NUCLEOTIDE SEQUENCE [LARGE SCALE GENOMIC DNA]</scope>
    <source>
        <strain evidence="5">CG11_big_fil_rev_8_21_14_0_20_43_10</strain>
    </source>
</reference>
<dbReference type="GO" id="GO:0004798">
    <property type="term" value="F:dTMP kinase activity"/>
    <property type="evidence" value="ECO:0007669"/>
    <property type="project" value="TreeGrafter"/>
</dbReference>
<comment type="similarity">
    <text evidence="1">Belongs to the thymidylate kinase family.</text>
</comment>
<accession>A0A2H0PW90</accession>
<protein>
    <recommendedName>
        <fullName evidence="4">Thymidylate kinase-like domain-containing protein</fullName>
    </recommendedName>
</protein>
<dbReference type="SUPFAM" id="SSF52540">
    <property type="entry name" value="P-loop containing nucleoside triphosphate hydrolases"/>
    <property type="match status" value="1"/>
</dbReference>
<comment type="caution">
    <text evidence="5">The sequence shown here is derived from an EMBL/GenBank/DDBJ whole genome shotgun (WGS) entry which is preliminary data.</text>
</comment>
<evidence type="ECO:0000256" key="2">
    <source>
        <dbReference type="ARBA" id="ARBA00022741"/>
    </source>
</evidence>
<evidence type="ECO:0000313" key="5">
    <source>
        <dbReference type="EMBL" id="PIR25786.1"/>
    </source>
</evidence>
<name>A0A2H0PW90_9BACT</name>
<dbReference type="GO" id="GO:0005737">
    <property type="term" value="C:cytoplasm"/>
    <property type="evidence" value="ECO:0007669"/>
    <property type="project" value="TreeGrafter"/>
</dbReference>
<dbReference type="GO" id="GO:0006227">
    <property type="term" value="P:dUDP biosynthetic process"/>
    <property type="evidence" value="ECO:0007669"/>
    <property type="project" value="TreeGrafter"/>
</dbReference>
<dbReference type="GO" id="GO:0005524">
    <property type="term" value="F:ATP binding"/>
    <property type="evidence" value="ECO:0007669"/>
    <property type="project" value="UniProtKB-KW"/>
</dbReference>
<dbReference type="PANTHER" id="PTHR10344:SF4">
    <property type="entry name" value="UMP-CMP KINASE 2, MITOCHONDRIAL"/>
    <property type="match status" value="1"/>
</dbReference>
<gene>
    <name evidence="5" type="ORF">COV41_02660</name>
</gene>
<keyword evidence="3" id="KW-0067">ATP-binding</keyword>
<dbReference type="Proteomes" id="UP000236846">
    <property type="component" value="Unassembled WGS sequence"/>
</dbReference>
<dbReference type="PANTHER" id="PTHR10344">
    <property type="entry name" value="THYMIDYLATE KINASE"/>
    <property type="match status" value="1"/>
</dbReference>